<dbReference type="PANTHER" id="PTHR31900:SF25">
    <property type="entry name" value="FBD DOMAIN-CONTAINING PROTEIN"/>
    <property type="match status" value="1"/>
</dbReference>
<dbReference type="Pfam" id="PF08387">
    <property type="entry name" value="FBD"/>
    <property type="match status" value="1"/>
</dbReference>
<accession>A0A6J0L736</accession>
<organism evidence="2 3">
    <name type="scientific">Raphanus sativus</name>
    <name type="common">Radish</name>
    <name type="synonym">Raphanus raphanistrum var. sativus</name>
    <dbReference type="NCBI Taxonomy" id="3726"/>
    <lineage>
        <taxon>Eukaryota</taxon>
        <taxon>Viridiplantae</taxon>
        <taxon>Streptophyta</taxon>
        <taxon>Embryophyta</taxon>
        <taxon>Tracheophyta</taxon>
        <taxon>Spermatophyta</taxon>
        <taxon>Magnoliopsida</taxon>
        <taxon>eudicotyledons</taxon>
        <taxon>Gunneridae</taxon>
        <taxon>Pentapetalae</taxon>
        <taxon>rosids</taxon>
        <taxon>malvids</taxon>
        <taxon>Brassicales</taxon>
        <taxon>Brassicaceae</taxon>
        <taxon>Brassiceae</taxon>
        <taxon>Raphanus</taxon>
    </lineage>
</organism>
<proteinExistence type="predicted"/>
<dbReference type="Pfam" id="PF24758">
    <property type="entry name" value="LRR_At5g56370"/>
    <property type="match status" value="1"/>
</dbReference>
<reference evidence="2" key="1">
    <citation type="journal article" date="2019" name="Database">
        <title>The radish genome database (RadishGD): an integrated information resource for radish genomics.</title>
        <authorList>
            <person name="Yu H.J."/>
            <person name="Baek S."/>
            <person name="Lee Y.J."/>
            <person name="Cho A."/>
            <person name="Mun J.H."/>
        </authorList>
    </citation>
    <scope>NUCLEOTIDE SEQUENCE [LARGE SCALE GENOMIC DNA]</scope>
    <source>
        <strain evidence="2">cv. WK10039</strain>
    </source>
</reference>
<name>A0A6J0L736_RAPSA</name>
<protein>
    <submittedName>
        <fullName evidence="3 4">F-box/FBD/LRR-repeat protein At1g51370</fullName>
    </submittedName>
</protein>
<dbReference type="KEGG" id="rsz:108826415"/>
<evidence type="ECO:0000313" key="2">
    <source>
        <dbReference type="Proteomes" id="UP000504610"/>
    </source>
</evidence>
<dbReference type="InterPro" id="IPR036047">
    <property type="entry name" value="F-box-like_dom_sf"/>
</dbReference>
<dbReference type="GeneID" id="108826415"/>
<dbReference type="RefSeq" id="XP_018455304.2">
    <property type="nucleotide sequence ID" value="XM_018599802.2"/>
</dbReference>
<dbReference type="AlphaFoldDB" id="A0A6J0L736"/>
<dbReference type="PANTHER" id="PTHR31900">
    <property type="entry name" value="F-BOX/RNI SUPERFAMILY PROTEIN-RELATED"/>
    <property type="match status" value="1"/>
</dbReference>
<dbReference type="RefSeq" id="XP_056849945.1">
    <property type="nucleotide sequence ID" value="XM_056993965.1"/>
</dbReference>
<dbReference type="InterPro" id="IPR050232">
    <property type="entry name" value="FBL13/AtMIF1-like"/>
</dbReference>
<dbReference type="InterPro" id="IPR053781">
    <property type="entry name" value="F-box_AtFBL13-like"/>
</dbReference>
<dbReference type="InterPro" id="IPR001810">
    <property type="entry name" value="F-box_dom"/>
</dbReference>
<evidence type="ECO:0000259" key="1">
    <source>
        <dbReference type="PROSITE" id="PS50181"/>
    </source>
</evidence>
<dbReference type="SMART" id="SM00579">
    <property type="entry name" value="FBD"/>
    <property type="match status" value="1"/>
</dbReference>
<keyword evidence="2" id="KW-1185">Reference proteome</keyword>
<evidence type="ECO:0000313" key="3">
    <source>
        <dbReference type="RefSeq" id="XP_018455304.2"/>
    </source>
</evidence>
<sequence length="435" mass="49503">MVGRKKRKPKTCDNGSHEDRISQLPDDLISHILTHLSTCDVVRTSLLSKRWINLWERVPDLDLDSHSFSSFDAFVSFTDMFFDKHKVSWIRKLRLSIRTHGVDDTSYLTPWIDAAITHNIQRLDVHFAYSFKDPVQIPLNLYTCATLVHLRLYGAFMVNAPEVVSLPCLKIMQLEYVKHLNETTLVKLISGSPVLEDLTVLKPATVLKVCSQTLKRVYINQPLQSGVVIDAPLLQFLMIKCCLTNNFKIINIGFTAKVDIDISLGTSYDLDRYGSSKKSMVCNFFASISRARCLAISYITVKVIKKIEPQLQFPYLSQLSASFSVFDLNVLPMILRSCPKLKSLILDLVDGEPKVVFSSVPPCLISSLKFVELKSPILGYEGEIELVRYFLKNSRVLDKLCLRFEKHNMKKAKYIILQELLAIPRCSSTCEVVFL</sequence>
<reference evidence="3 4" key="2">
    <citation type="submission" date="2025-04" db="UniProtKB">
        <authorList>
            <consortium name="RefSeq"/>
        </authorList>
    </citation>
    <scope>IDENTIFICATION</scope>
    <source>
        <tissue evidence="3 4">Leaf</tissue>
    </source>
</reference>
<dbReference type="SUPFAM" id="SSF52047">
    <property type="entry name" value="RNI-like"/>
    <property type="match status" value="1"/>
</dbReference>
<dbReference type="InterPro" id="IPR006566">
    <property type="entry name" value="FBD"/>
</dbReference>
<dbReference type="SMART" id="SM00256">
    <property type="entry name" value="FBOX"/>
    <property type="match status" value="1"/>
</dbReference>
<gene>
    <name evidence="3 4" type="primary">LOC108826415</name>
</gene>
<dbReference type="PROSITE" id="PS50181">
    <property type="entry name" value="FBOX"/>
    <property type="match status" value="1"/>
</dbReference>
<dbReference type="Pfam" id="PF00646">
    <property type="entry name" value="F-box"/>
    <property type="match status" value="1"/>
</dbReference>
<dbReference type="SUPFAM" id="SSF81383">
    <property type="entry name" value="F-box domain"/>
    <property type="match status" value="1"/>
</dbReference>
<dbReference type="Proteomes" id="UP000504610">
    <property type="component" value="Chromosome 9"/>
</dbReference>
<dbReference type="Gene3D" id="1.20.1280.50">
    <property type="match status" value="1"/>
</dbReference>
<feature type="domain" description="F-box" evidence="1">
    <location>
        <begin position="18"/>
        <end position="71"/>
    </location>
</feature>
<dbReference type="OrthoDB" id="1100840at2759"/>
<dbReference type="InterPro" id="IPR055411">
    <property type="entry name" value="LRR_FXL15/At3g58940/PEG3-like"/>
</dbReference>
<evidence type="ECO:0000313" key="4">
    <source>
        <dbReference type="RefSeq" id="XP_056849945.1"/>
    </source>
</evidence>
<dbReference type="CDD" id="cd22160">
    <property type="entry name" value="F-box_AtFBL13-like"/>
    <property type="match status" value="1"/>
</dbReference>